<dbReference type="InterPro" id="IPR012910">
    <property type="entry name" value="Plug_dom"/>
</dbReference>
<protein>
    <submittedName>
        <fullName evidence="10">SusC/RagA family TonB-linked outer membrane protein</fullName>
    </submittedName>
</protein>
<keyword evidence="6 7" id="KW-0998">Cell outer membrane</keyword>
<dbReference type="OrthoDB" id="601301at2"/>
<evidence type="ECO:0000256" key="7">
    <source>
        <dbReference type="PROSITE-ProRule" id="PRU01360"/>
    </source>
</evidence>
<evidence type="ECO:0000256" key="3">
    <source>
        <dbReference type="ARBA" id="ARBA00022452"/>
    </source>
</evidence>
<dbReference type="SUPFAM" id="SSF49464">
    <property type="entry name" value="Carboxypeptidase regulatory domain-like"/>
    <property type="match status" value="1"/>
</dbReference>
<accession>A0A3N4PA23</accession>
<feature type="chain" id="PRO_5018166198" evidence="8">
    <location>
        <begin position="26"/>
        <end position="1040"/>
    </location>
</feature>
<keyword evidence="4 7" id="KW-0812">Transmembrane</keyword>
<comment type="similarity">
    <text evidence="7">Belongs to the TonB-dependent receptor family.</text>
</comment>
<comment type="caution">
    <text evidence="10">The sequence shown here is derived from an EMBL/GenBank/DDBJ whole genome shotgun (WGS) entry which is preliminary data.</text>
</comment>
<organism evidence="10 11">
    <name type="scientific">Chitinophaga lutea</name>
    <dbReference type="NCBI Taxonomy" id="2488634"/>
    <lineage>
        <taxon>Bacteria</taxon>
        <taxon>Pseudomonadati</taxon>
        <taxon>Bacteroidota</taxon>
        <taxon>Chitinophagia</taxon>
        <taxon>Chitinophagales</taxon>
        <taxon>Chitinophagaceae</taxon>
        <taxon>Chitinophaga</taxon>
    </lineage>
</organism>
<name>A0A3N4PA23_9BACT</name>
<dbReference type="NCBIfam" id="TIGR04056">
    <property type="entry name" value="OMP_RagA_SusC"/>
    <property type="match status" value="1"/>
</dbReference>
<dbReference type="Pfam" id="PF07715">
    <property type="entry name" value="Plug"/>
    <property type="match status" value="1"/>
</dbReference>
<evidence type="ECO:0000259" key="9">
    <source>
        <dbReference type="Pfam" id="PF07715"/>
    </source>
</evidence>
<reference evidence="10 11" key="1">
    <citation type="submission" date="2018-11" db="EMBL/GenBank/DDBJ databases">
        <title>Chitinophaga lutea sp.nov., isolate from arsenic contaminated soil.</title>
        <authorList>
            <person name="Zong Y."/>
        </authorList>
    </citation>
    <scope>NUCLEOTIDE SEQUENCE [LARGE SCALE GENOMIC DNA]</scope>
    <source>
        <strain evidence="10 11">ZY74</strain>
    </source>
</reference>
<feature type="domain" description="TonB-dependent receptor plug" evidence="9">
    <location>
        <begin position="122"/>
        <end position="229"/>
    </location>
</feature>
<keyword evidence="11" id="KW-1185">Reference proteome</keyword>
<dbReference type="AlphaFoldDB" id="A0A3N4PA23"/>
<dbReference type="Gene3D" id="2.60.40.1120">
    <property type="entry name" value="Carboxypeptidase-like, regulatory domain"/>
    <property type="match status" value="1"/>
</dbReference>
<dbReference type="RefSeq" id="WP_123849136.1">
    <property type="nucleotide sequence ID" value="NZ_RPDH01000003.1"/>
</dbReference>
<proteinExistence type="inferred from homology"/>
<dbReference type="Gene3D" id="2.40.170.20">
    <property type="entry name" value="TonB-dependent receptor, beta-barrel domain"/>
    <property type="match status" value="1"/>
</dbReference>
<keyword evidence="3 7" id="KW-1134">Transmembrane beta strand</keyword>
<dbReference type="GO" id="GO:0009279">
    <property type="term" value="C:cell outer membrane"/>
    <property type="evidence" value="ECO:0007669"/>
    <property type="project" value="UniProtKB-SubCell"/>
</dbReference>
<dbReference type="EMBL" id="RPDH01000003">
    <property type="protein sequence ID" value="RPE05492.1"/>
    <property type="molecule type" value="Genomic_DNA"/>
</dbReference>
<dbReference type="InterPro" id="IPR039426">
    <property type="entry name" value="TonB-dep_rcpt-like"/>
</dbReference>
<dbReference type="Gene3D" id="2.170.130.10">
    <property type="entry name" value="TonB-dependent receptor, plug domain"/>
    <property type="match status" value="1"/>
</dbReference>
<dbReference type="InterPro" id="IPR023996">
    <property type="entry name" value="TonB-dep_OMP_SusC/RagA"/>
</dbReference>
<dbReference type="Proteomes" id="UP000278351">
    <property type="component" value="Unassembled WGS sequence"/>
</dbReference>
<evidence type="ECO:0000256" key="4">
    <source>
        <dbReference type="ARBA" id="ARBA00022692"/>
    </source>
</evidence>
<dbReference type="NCBIfam" id="TIGR04057">
    <property type="entry name" value="SusC_RagA_signa"/>
    <property type="match status" value="1"/>
</dbReference>
<gene>
    <name evidence="10" type="ORF">EGT74_24210</name>
</gene>
<dbReference type="InterPro" id="IPR023997">
    <property type="entry name" value="TonB-dep_OMP_SusC/RagA_CS"/>
</dbReference>
<dbReference type="SUPFAM" id="SSF56935">
    <property type="entry name" value="Porins"/>
    <property type="match status" value="1"/>
</dbReference>
<keyword evidence="8" id="KW-0732">Signal</keyword>
<dbReference type="InterPro" id="IPR036942">
    <property type="entry name" value="Beta-barrel_TonB_sf"/>
</dbReference>
<evidence type="ECO:0000256" key="6">
    <source>
        <dbReference type="ARBA" id="ARBA00023237"/>
    </source>
</evidence>
<dbReference type="InterPro" id="IPR037066">
    <property type="entry name" value="Plug_dom_sf"/>
</dbReference>
<sequence>MSQSKFMCWLLGLLCLVLYSTRMYAQEKVALKGTVTDSAGAPLPGASISQIGGEKRNAAADGEGKFQMNVSLGARLKVTMTGFEPQTVTVSGASIRIALRNSATSLRDVVVTGYGTQRKDLVTGSVASMKMDEDRRNFPTTSVANLLAGQMPGVFISTPSGIPGSQPTIRVRTGSTFPGTAQNPLFVIDGFVSSADDFNNLAPNDIDNISVLKDAAAASVYGARAAGGVIVVTTRRGASGQARINYSYNNGFSKRGKNAERTNAIETGEIYNRLNPGSSSMWSQSDFDYFRKINNGWGYDQLKEVYNDPNINMHNLSVNGGSEKVKYFVSGSYVKEDAIMKNLTFNRYNFRANLTADITPRLQAFAGVGLYNNLTYGPPNTAVAGNPNDLYRKQLLWQPEQPVWTDGGNPIDYGWIGNVGAEARGDGGYIKRNFLTPNINLRLQYKVPGIAGLSASAQFSKSYTYNRAKIFEKQYDMWVMKTTGVRQISTKDGDRVAIKRSSQIGKNFLQENYNWMTNYQLNFQVNYDTTFNGVHHVRALAVFEKSQWENGGISTARDNFPVYLTDQWWATSGDRLDSYNGGNTEQANGRRSWVGQLGYDYDGKYIAAFSYRYDGSMQFAYDKRWGFFPSGSVGWVVSKENFMTGVKGIQFLKLRGSVGLTGNDAVGGWQWQQSYQNGSNAFFGNDGRTNAGITYGPIVNTDLTWEKTLSYNAAVDVNFLEHFNATLELYKAKTYDILGQRIASVPPTFSRTLPSSNYGEVNVKGIEFSIGMNRKAGDFSYFVNANFGYGAAKFAIRDENITYPYQKTVGSNLNRVVSRVATGMLRTQADVDAFLVKNPGYKYYGIVPQPGQLTYKDISGPDNKPDGIINDWDLEVLKPNNNPVVTGVNFGGSWKGISIQASFGGYFNQWRMVNNLVDGNVEWNRMWRKWYTDAWTPETPNASLPRRYSANDGTRRVTNDASSFWMKDASFLRLRFVSASYSVPSRLTSKVGIAGMRVYFNGSNLFTISKFGKEYYDPEIGDGFTYPTMKAFNFGAFISL</sequence>
<keyword evidence="5 7" id="KW-0472">Membrane</keyword>
<feature type="signal peptide" evidence="8">
    <location>
        <begin position="1"/>
        <end position="25"/>
    </location>
</feature>
<evidence type="ECO:0000313" key="11">
    <source>
        <dbReference type="Proteomes" id="UP000278351"/>
    </source>
</evidence>
<evidence type="ECO:0000313" key="10">
    <source>
        <dbReference type="EMBL" id="RPE05492.1"/>
    </source>
</evidence>
<evidence type="ECO:0000256" key="2">
    <source>
        <dbReference type="ARBA" id="ARBA00022448"/>
    </source>
</evidence>
<dbReference type="Pfam" id="PF13715">
    <property type="entry name" value="CarbopepD_reg_2"/>
    <property type="match status" value="1"/>
</dbReference>
<comment type="subcellular location">
    <subcellularLocation>
        <location evidence="1 7">Cell outer membrane</location>
        <topology evidence="1 7">Multi-pass membrane protein</topology>
    </subcellularLocation>
</comment>
<evidence type="ECO:0000256" key="5">
    <source>
        <dbReference type="ARBA" id="ARBA00023136"/>
    </source>
</evidence>
<dbReference type="PROSITE" id="PS52016">
    <property type="entry name" value="TONB_DEPENDENT_REC_3"/>
    <property type="match status" value="1"/>
</dbReference>
<evidence type="ECO:0000256" key="8">
    <source>
        <dbReference type="SAM" id="SignalP"/>
    </source>
</evidence>
<evidence type="ECO:0000256" key="1">
    <source>
        <dbReference type="ARBA" id="ARBA00004571"/>
    </source>
</evidence>
<keyword evidence="2 7" id="KW-0813">Transport</keyword>
<dbReference type="InterPro" id="IPR008969">
    <property type="entry name" value="CarboxyPept-like_regulatory"/>
</dbReference>